<organism evidence="3 4">
    <name type="scientific">[Torrubiella] hemipterigena</name>
    <dbReference type="NCBI Taxonomy" id="1531966"/>
    <lineage>
        <taxon>Eukaryota</taxon>
        <taxon>Fungi</taxon>
        <taxon>Dikarya</taxon>
        <taxon>Ascomycota</taxon>
        <taxon>Pezizomycotina</taxon>
        <taxon>Sordariomycetes</taxon>
        <taxon>Hypocreomycetidae</taxon>
        <taxon>Hypocreales</taxon>
        <taxon>Clavicipitaceae</taxon>
        <taxon>Clavicipitaceae incertae sedis</taxon>
        <taxon>'Torrubiella' clade</taxon>
    </lineage>
</organism>
<evidence type="ECO:0000313" key="3">
    <source>
        <dbReference type="EMBL" id="CEJ90706.1"/>
    </source>
</evidence>
<dbReference type="GO" id="GO:0016787">
    <property type="term" value="F:hydrolase activity"/>
    <property type="evidence" value="ECO:0007669"/>
    <property type="project" value="UniProtKB-KW"/>
</dbReference>
<name>A0A0A1T0S3_9HYPO</name>
<reference evidence="3 4" key="1">
    <citation type="journal article" date="2015" name="Genome Announc.">
        <title>Draft Genome Sequence and Gene Annotation of the Entomopathogenic Fungus Verticillium hemipterigenum.</title>
        <authorList>
            <person name="Horn F."/>
            <person name="Habel A."/>
            <person name="Scharf D.H."/>
            <person name="Dworschak J."/>
            <person name="Brakhage A.A."/>
            <person name="Guthke R."/>
            <person name="Hertweck C."/>
            <person name="Linde J."/>
        </authorList>
    </citation>
    <scope>NUCLEOTIDE SEQUENCE [LARGE SCALE GENOMIC DNA]</scope>
</reference>
<dbReference type="AlphaFoldDB" id="A0A0A1T0S3"/>
<dbReference type="GO" id="GO:0016020">
    <property type="term" value="C:membrane"/>
    <property type="evidence" value="ECO:0007669"/>
    <property type="project" value="TreeGrafter"/>
</dbReference>
<gene>
    <name evidence="3" type="ORF">VHEMI06469</name>
</gene>
<dbReference type="InterPro" id="IPR029058">
    <property type="entry name" value="AB_hydrolase_fold"/>
</dbReference>
<dbReference type="SUPFAM" id="SSF53474">
    <property type="entry name" value="alpha/beta-Hydrolases"/>
    <property type="match status" value="1"/>
</dbReference>
<feature type="domain" description="AB hydrolase-1" evidence="2">
    <location>
        <begin position="42"/>
        <end position="298"/>
    </location>
</feature>
<evidence type="ECO:0000256" key="1">
    <source>
        <dbReference type="ARBA" id="ARBA00022801"/>
    </source>
</evidence>
<dbReference type="InterPro" id="IPR050266">
    <property type="entry name" value="AB_hydrolase_sf"/>
</dbReference>
<dbReference type="Pfam" id="PF12697">
    <property type="entry name" value="Abhydrolase_6"/>
    <property type="match status" value="1"/>
</dbReference>
<dbReference type="InterPro" id="IPR000073">
    <property type="entry name" value="AB_hydrolase_1"/>
</dbReference>
<evidence type="ECO:0000259" key="2">
    <source>
        <dbReference type="Pfam" id="PF12697"/>
    </source>
</evidence>
<dbReference type="EMBL" id="CDHN01000003">
    <property type="protein sequence ID" value="CEJ90706.1"/>
    <property type="molecule type" value="Genomic_DNA"/>
</dbReference>
<dbReference type="HOGENOM" id="CLU_020336_9_1_1"/>
<evidence type="ECO:0000313" key="4">
    <source>
        <dbReference type="Proteomes" id="UP000039046"/>
    </source>
</evidence>
<proteinExistence type="predicted"/>
<accession>A0A0A1T0S3</accession>
<keyword evidence="1" id="KW-0378">Hydrolase</keyword>
<dbReference type="OrthoDB" id="294702at2759"/>
<protein>
    <recommendedName>
        <fullName evidence="2">AB hydrolase-1 domain-containing protein</fullName>
    </recommendedName>
</protein>
<dbReference type="PANTHER" id="PTHR43798">
    <property type="entry name" value="MONOACYLGLYCEROL LIPASE"/>
    <property type="match status" value="1"/>
</dbReference>
<keyword evidence="4" id="KW-1185">Reference proteome</keyword>
<dbReference type="Proteomes" id="UP000039046">
    <property type="component" value="Unassembled WGS sequence"/>
</dbReference>
<dbReference type="Gene3D" id="3.40.50.1820">
    <property type="entry name" value="alpha/beta hydrolase"/>
    <property type="match status" value="1"/>
</dbReference>
<sequence>MDWNNDSNISGYISVKAANLHLSAHGPRRAPGDPIVICEAGHGASGAYWLGVQKRASEFVRVYTYDRAGYGRSTPGQGPRSASVLADELSTLLDRAGVPGPYLILCHSWGGVIAREFLASRNSEVSGIIFVDIITERMFDGAVPPLPEYLVVGGEFDSHQTIGTDKNHKLEAEDWQQVLDVGSHTGATWALEKESLKQSAAELAAKNQISTQAMGSRPVVVIKGNATKDIRLITEAGMAAGNGTKDQQNALLQWMKNSEATREAHQRELLKLSSCSRFVVAEKSGHSVQLTEPDLVVAEIKWMLSQIAGQSNLTPSQ</sequence>
<dbReference type="PANTHER" id="PTHR43798:SF31">
    <property type="entry name" value="AB HYDROLASE SUPERFAMILY PROTEIN YCLE"/>
    <property type="match status" value="1"/>
</dbReference>